<reference evidence="1" key="1">
    <citation type="journal article" date="2014" name="Front. Microbiol.">
        <title>High frequency of phylogenetically diverse reductive dehalogenase-homologous genes in deep subseafloor sedimentary metagenomes.</title>
        <authorList>
            <person name="Kawai M."/>
            <person name="Futagami T."/>
            <person name="Toyoda A."/>
            <person name="Takaki Y."/>
            <person name="Nishi S."/>
            <person name="Hori S."/>
            <person name="Arai W."/>
            <person name="Tsubouchi T."/>
            <person name="Morono Y."/>
            <person name="Uchiyama I."/>
            <person name="Ito T."/>
            <person name="Fujiyama A."/>
            <person name="Inagaki F."/>
            <person name="Takami H."/>
        </authorList>
    </citation>
    <scope>NUCLEOTIDE SEQUENCE</scope>
    <source>
        <strain evidence="1">Expedition CK06-06</strain>
    </source>
</reference>
<organism evidence="1">
    <name type="scientific">marine sediment metagenome</name>
    <dbReference type="NCBI Taxonomy" id="412755"/>
    <lineage>
        <taxon>unclassified sequences</taxon>
        <taxon>metagenomes</taxon>
        <taxon>ecological metagenomes</taxon>
    </lineage>
</organism>
<accession>X1PFP0</accession>
<gene>
    <name evidence="1" type="ORF">S06H3_44223</name>
</gene>
<dbReference type="AlphaFoldDB" id="X1PFP0"/>
<dbReference type="EMBL" id="BARV01027488">
    <property type="protein sequence ID" value="GAI37845.1"/>
    <property type="molecule type" value="Genomic_DNA"/>
</dbReference>
<sequence length="50" mass="5584">MPKYKIKPEFLEIGSGLISSFLPQISEATAMAKELGFESPPRRRFAGKDI</sequence>
<protein>
    <submittedName>
        <fullName evidence="1">Uncharacterized protein</fullName>
    </submittedName>
</protein>
<evidence type="ECO:0000313" key="1">
    <source>
        <dbReference type="EMBL" id="GAI37845.1"/>
    </source>
</evidence>
<name>X1PFP0_9ZZZZ</name>
<comment type="caution">
    <text evidence="1">The sequence shown here is derived from an EMBL/GenBank/DDBJ whole genome shotgun (WGS) entry which is preliminary data.</text>
</comment>
<proteinExistence type="predicted"/>